<keyword evidence="10" id="KW-1185">Reference proteome</keyword>
<keyword evidence="6" id="KW-0175">Coiled coil</keyword>
<dbReference type="OrthoDB" id="1939598at2759"/>
<dbReference type="Pfam" id="PF07716">
    <property type="entry name" value="bZIP_2"/>
    <property type="match status" value="1"/>
</dbReference>
<keyword evidence="4" id="KW-0804">Transcription</keyword>
<sequence>MENSQDPRSSNTHLSGHSLLQGRHLPLPIHDSASRIADSLGSIPTYAPPSSGHISIPPEAYNYLMQALMSMQGSLPLPPSHGFPSNFPTAPPMNLPPPTSWSPSVSSISDQQQAPSRPYSPSQFLFNQSSLDQPSDCSSDLPLPLSRPTIGGHSGDLDAADDEVTAIAEDKRRRNTAASARFRIKKKQWTLNLERTVADLAGRAEELEREAADLRKENSWLKEIVLLRGKALNATSTIEGDNKVSSEPADARTDEDEESEDDEQQQGQPHKGEEGENKGVS</sequence>
<comment type="caution">
    <text evidence="9">The sequence shown here is derived from an EMBL/GenBank/DDBJ whole genome shotgun (WGS) entry which is preliminary data.</text>
</comment>
<dbReference type="SMART" id="SM00338">
    <property type="entry name" value="BRLZ"/>
    <property type="match status" value="1"/>
</dbReference>
<dbReference type="GO" id="GO:0001228">
    <property type="term" value="F:DNA-binding transcription activator activity, RNA polymerase II-specific"/>
    <property type="evidence" value="ECO:0007669"/>
    <property type="project" value="TreeGrafter"/>
</dbReference>
<accession>A0A5M3N4Q8</accession>
<feature type="compositionally biased region" description="Pro residues" evidence="7">
    <location>
        <begin position="89"/>
        <end position="100"/>
    </location>
</feature>
<feature type="region of interest" description="Disordered" evidence="7">
    <location>
        <begin position="80"/>
        <end position="158"/>
    </location>
</feature>
<feature type="compositionally biased region" description="Low complexity" evidence="7">
    <location>
        <begin position="128"/>
        <end position="146"/>
    </location>
</feature>
<comment type="subcellular location">
    <subcellularLocation>
        <location evidence="1">Nucleus</location>
    </subcellularLocation>
</comment>
<evidence type="ECO:0000313" key="10">
    <source>
        <dbReference type="Proteomes" id="UP000053558"/>
    </source>
</evidence>
<evidence type="ECO:0000259" key="8">
    <source>
        <dbReference type="PROSITE" id="PS50217"/>
    </source>
</evidence>
<keyword evidence="5" id="KW-0539">Nucleus</keyword>
<dbReference type="GeneID" id="19209810"/>
<protein>
    <recommendedName>
        <fullName evidence="8">BZIP domain-containing protein</fullName>
    </recommendedName>
</protein>
<feature type="domain" description="BZIP" evidence="8">
    <location>
        <begin position="169"/>
        <end position="223"/>
    </location>
</feature>
<dbReference type="InterPro" id="IPR004827">
    <property type="entry name" value="bZIP"/>
</dbReference>
<dbReference type="GO" id="GO:0005634">
    <property type="term" value="C:nucleus"/>
    <property type="evidence" value="ECO:0007669"/>
    <property type="project" value="UniProtKB-SubCell"/>
</dbReference>
<feature type="compositionally biased region" description="Polar residues" evidence="7">
    <location>
        <begin position="110"/>
        <end position="127"/>
    </location>
</feature>
<organism evidence="9 10">
    <name type="scientific">Coniophora puteana (strain RWD-64-598)</name>
    <name type="common">Brown rot fungus</name>
    <dbReference type="NCBI Taxonomy" id="741705"/>
    <lineage>
        <taxon>Eukaryota</taxon>
        <taxon>Fungi</taxon>
        <taxon>Dikarya</taxon>
        <taxon>Basidiomycota</taxon>
        <taxon>Agaricomycotina</taxon>
        <taxon>Agaricomycetes</taxon>
        <taxon>Agaricomycetidae</taxon>
        <taxon>Boletales</taxon>
        <taxon>Coniophorineae</taxon>
        <taxon>Coniophoraceae</taxon>
        <taxon>Coniophora</taxon>
    </lineage>
</organism>
<evidence type="ECO:0000256" key="2">
    <source>
        <dbReference type="ARBA" id="ARBA00023015"/>
    </source>
</evidence>
<dbReference type="GO" id="GO:0000977">
    <property type="term" value="F:RNA polymerase II transcription regulatory region sequence-specific DNA binding"/>
    <property type="evidence" value="ECO:0007669"/>
    <property type="project" value="TreeGrafter"/>
</dbReference>
<evidence type="ECO:0000256" key="6">
    <source>
        <dbReference type="SAM" id="Coils"/>
    </source>
</evidence>
<evidence type="ECO:0000256" key="4">
    <source>
        <dbReference type="ARBA" id="ARBA00023163"/>
    </source>
</evidence>
<dbReference type="EMBL" id="JH711573">
    <property type="protein sequence ID" value="EIW86410.1"/>
    <property type="molecule type" value="Genomic_DNA"/>
</dbReference>
<dbReference type="PANTHER" id="PTHR13044:SF14">
    <property type="entry name" value="CRYPTOCEPHAL, ISOFORM A"/>
    <property type="match status" value="1"/>
</dbReference>
<dbReference type="CDD" id="cd14705">
    <property type="entry name" value="bZIP_Zip1"/>
    <property type="match status" value="1"/>
</dbReference>
<proteinExistence type="predicted"/>
<gene>
    <name evidence="9" type="ORF">CONPUDRAFT_78771</name>
</gene>
<dbReference type="PROSITE" id="PS00036">
    <property type="entry name" value="BZIP_BASIC"/>
    <property type="match status" value="1"/>
</dbReference>
<evidence type="ECO:0000313" key="9">
    <source>
        <dbReference type="EMBL" id="EIW86410.1"/>
    </source>
</evidence>
<feature type="compositionally biased region" description="Acidic residues" evidence="7">
    <location>
        <begin position="253"/>
        <end position="264"/>
    </location>
</feature>
<evidence type="ECO:0000256" key="7">
    <source>
        <dbReference type="SAM" id="MobiDB-lite"/>
    </source>
</evidence>
<keyword evidence="3" id="KW-0238">DNA-binding</keyword>
<feature type="coiled-coil region" evidence="6">
    <location>
        <begin position="190"/>
        <end position="224"/>
    </location>
</feature>
<dbReference type="Proteomes" id="UP000053558">
    <property type="component" value="Unassembled WGS sequence"/>
</dbReference>
<dbReference type="AlphaFoldDB" id="A0A5M3N4Q8"/>
<keyword evidence="2" id="KW-0805">Transcription regulation</keyword>
<dbReference type="InterPro" id="IPR046347">
    <property type="entry name" value="bZIP_sf"/>
</dbReference>
<dbReference type="PANTHER" id="PTHR13044">
    <property type="entry name" value="ACTIVATING TRANSCRIPTION FACTOR ATF 4/5"/>
    <property type="match status" value="1"/>
</dbReference>
<dbReference type="PROSITE" id="PS50217">
    <property type="entry name" value="BZIP"/>
    <property type="match status" value="1"/>
</dbReference>
<feature type="compositionally biased region" description="Basic and acidic residues" evidence="7">
    <location>
        <begin position="240"/>
        <end position="252"/>
    </location>
</feature>
<name>A0A5M3N4Q8_CONPW</name>
<dbReference type="RefSeq" id="XP_007762754.1">
    <property type="nucleotide sequence ID" value="XM_007764564.1"/>
</dbReference>
<dbReference type="KEGG" id="cput:CONPUDRAFT_78771"/>
<evidence type="ECO:0000256" key="5">
    <source>
        <dbReference type="ARBA" id="ARBA00023242"/>
    </source>
</evidence>
<feature type="region of interest" description="Disordered" evidence="7">
    <location>
        <begin position="235"/>
        <end position="281"/>
    </location>
</feature>
<reference evidence="10" key="1">
    <citation type="journal article" date="2012" name="Science">
        <title>The Paleozoic origin of enzymatic lignin decomposition reconstructed from 31 fungal genomes.</title>
        <authorList>
            <person name="Floudas D."/>
            <person name="Binder M."/>
            <person name="Riley R."/>
            <person name="Barry K."/>
            <person name="Blanchette R.A."/>
            <person name="Henrissat B."/>
            <person name="Martinez A.T."/>
            <person name="Otillar R."/>
            <person name="Spatafora J.W."/>
            <person name="Yadav J.S."/>
            <person name="Aerts A."/>
            <person name="Benoit I."/>
            <person name="Boyd A."/>
            <person name="Carlson A."/>
            <person name="Copeland A."/>
            <person name="Coutinho P.M."/>
            <person name="de Vries R.P."/>
            <person name="Ferreira P."/>
            <person name="Findley K."/>
            <person name="Foster B."/>
            <person name="Gaskell J."/>
            <person name="Glotzer D."/>
            <person name="Gorecki P."/>
            <person name="Heitman J."/>
            <person name="Hesse C."/>
            <person name="Hori C."/>
            <person name="Igarashi K."/>
            <person name="Jurgens J.A."/>
            <person name="Kallen N."/>
            <person name="Kersten P."/>
            <person name="Kohler A."/>
            <person name="Kuees U."/>
            <person name="Kumar T.K.A."/>
            <person name="Kuo A."/>
            <person name="LaButti K."/>
            <person name="Larrondo L.F."/>
            <person name="Lindquist E."/>
            <person name="Ling A."/>
            <person name="Lombard V."/>
            <person name="Lucas S."/>
            <person name="Lundell T."/>
            <person name="Martin R."/>
            <person name="McLaughlin D.J."/>
            <person name="Morgenstern I."/>
            <person name="Morin E."/>
            <person name="Murat C."/>
            <person name="Nagy L.G."/>
            <person name="Nolan M."/>
            <person name="Ohm R.A."/>
            <person name="Patyshakuliyeva A."/>
            <person name="Rokas A."/>
            <person name="Ruiz-Duenas F.J."/>
            <person name="Sabat G."/>
            <person name="Salamov A."/>
            <person name="Samejima M."/>
            <person name="Schmutz J."/>
            <person name="Slot J.C."/>
            <person name="St John F."/>
            <person name="Stenlid J."/>
            <person name="Sun H."/>
            <person name="Sun S."/>
            <person name="Syed K."/>
            <person name="Tsang A."/>
            <person name="Wiebenga A."/>
            <person name="Young D."/>
            <person name="Pisabarro A."/>
            <person name="Eastwood D.C."/>
            <person name="Martin F."/>
            <person name="Cullen D."/>
            <person name="Grigoriev I.V."/>
            <person name="Hibbett D.S."/>
        </authorList>
    </citation>
    <scope>NUCLEOTIDE SEQUENCE [LARGE SCALE GENOMIC DNA]</scope>
    <source>
        <strain evidence="10">RWD-64-598 SS2</strain>
    </source>
</reference>
<evidence type="ECO:0000256" key="3">
    <source>
        <dbReference type="ARBA" id="ARBA00023125"/>
    </source>
</evidence>
<evidence type="ECO:0000256" key="1">
    <source>
        <dbReference type="ARBA" id="ARBA00004123"/>
    </source>
</evidence>
<feature type="compositionally biased region" description="Basic and acidic residues" evidence="7">
    <location>
        <begin position="270"/>
        <end position="281"/>
    </location>
</feature>
<dbReference type="SUPFAM" id="SSF57959">
    <property type="entry name" value="Leucine zipper domain"/>
    <property type="match status" value="1"/>
</dbReference>
<dbReference type="Gene3D" id="1.20.5.170">
    <property type="match status" value="1"/>
</dbReference>